<gene>
    <name evidence="2" type="ORF">RHGRI_005704</name>
</gene>
<comment type="caution">
    <text evidence="2">The sequence shown here is derived from an EMBL/GenBank/DDBJ whole genome shotgun (WGS) entry which is preliminary data.</text>
</comment>
<dbReference type="Proteomes" id="UP000823749">
    <property type="component" value="Chromosome 2"/>
</dbReference>
<reference evidence="2" key="1">
    <citation type="submission" date="2020-08" db="EMBL/GenBank/DDBJ databases">
        <title>Plant Genome Project.</title>
        <authorList>
            <person name="Zhang R.-G."/>
        </authorList>
    </citation>
    <scope>NUCLEOTIDE SEQUENCE</scope>
    <source>
        <strain evidence="2">WSP0</strain>
        <tissue evidence="2">Leaf</tissue>
    </source>
</reference>
<organism evidence="2 3">
    <name type="scientific">Rhododendron griersonianum</name>
    <dbReference type="NCBI Taxonomy" id="479676"/>
    <lineage>
        <taxon>Eukaryota</taxon>
        <taxon>Viridiplantae</taxon>
        <taxon>Streptophyta</taxon>
        <taxon>Embryophyta</taxon>
        <taxon>Tracheophyta</taxon>
        <taxon>Spermatophyta</taxon>
        <taxon>Magnoliopsida</taxon>
        <taxon>eudicotyledons</taxon>
        <taxon>Gunneridae</taxon>
        <taxon>Pentapetalae</taxon>
        <taxon>asterids</taxon>
        <taxon>Ericales</taxon>
        <taxon>Ericaceae</taxon>
        <taxon>Ericoideae</taxon>
        <taxon>Rhodoreae</taxon>
        <taxon>Rhododendron</taxon>
    </lineage>
</organism>
<protein>
    <submittedName>
        <fullName evidence="2">Uncharacterized protein</fullName>
    </submittedName>
</protein>
<evidence type="ECO:0000313" key="3">
    <source>
        <dbReference type="Proteomes" id="UP000823749"/>
    </source>
</evidence>
<sequence>MTAFRCRRLRQQLHLRQKAPTTPSQSSSPAPRIASPRRRRYPPLQKSIDLSLSLAWVYFNNTWACFMS</sequence>
<proteinExistence type="predicted"/>
<feature type="region of interest" description="Disordered" evidence="1">
    <location>
        <begin position="15"/>
        <end position="40"/>
    </location>
</feature>
<evidence type="ECO:0000256" key="1">
    <source>
        <dbReference type="SAM" id="MobiDB-lite"/>
    </source>
</evidence>
<evidence type="ECO:0000313" key="2">
    <source>
        <dbReference type="EMBL" id="KAG5563045.1"/>
    </source>
</evidence>
<name>A0AAV6LED6_9ERIC</name>
<keyword evidence="3" id="KW-1185">Reference proteome</keyword>
<dbReference type="EMBL" id="JACTNZ010000002">
    <property type="protein sequence ID" value="KAG5563045.1"/>
    <property type="molecule type" value="Genomic_DNA"/>
</dbReference>
<feature type="compositionally biased region" description="Low complexity" evidence="1">
    <location>
        <begin position="19"/>
        <end position="34"/>
    </location>
</feature>
<accession>A0AAV6LED6</accession>
<dbReference type="AlphaFoldDB" id="A0AAV6LED6"/>